<organism evidence="12 13">
    <name type="scientific">Pigmentiphaga soli</name>
    <dbReference type="NCBI Taxonomy" id="1007095"/>
    <lineage>
        <taxon>Bacteria</taxon>
        <taxon>Pseudomonadati</taxon>
        <taxon>Pseudomonadota</taxon>
        <taxon>Betaproteobacteria</taxon>
        <taxon>Burkholderiales</taxon>
        <taxon>Alcaligenaceae</taxon>
        <taxon>Pigmentiphaga</taxon>
    </lineage>
</organism>
<evidence type="ECO:0000256" key="5">
    <source>
        <dbReference type="ARBA" id="ARBA00022679"/>
    </source>
</evidence>
<evidence type="ECO:0000256" key="3">
    <source>
        <dbReference type="ARBA" id="ARBA00012438"/>
    </source>
</evidence>
<dbReference type="InterPro" id="IPR005467">
    <property type="entry name" value="His_kinase_dom"/>
</dbReference>
<evidence type="ECO:0000256" key="2">
    <source>
        <dbReference type="ARBA" id="ARBA00004370"/>
    </source>
</evidence>
<evidence type="ECO:0000256" key="7">
    <source>
        <dbReference type="ARBA" id="ARBA00022777"/>
    </source>
</evidence>
<evidence type="ECO:0000256" key="9">
    <source>
        <dbReference type="ARBA" id="ARBA00023136"/>
    </source>
</evidence>
<comment type="caution">
    <text evidence="12">The sequence shown here is derived from an EMBL/GenBank/DDBJ whole genome shotgun (WGS) entry which is preliminary data.</text>
</comment>
<gene>
    <name evidence="12" type="ORF">GCM10023144_12540</name>
</gene>
<dbReference type="SMART" id="SM00387">
    <property type="entry name" value="HATPase_c"/>
    <property type="match status" value="1"/>
</dbReference>
<evidence type="ECO:0000256" key="10">
    <source>
        <dbReference type="SAM" id="Phobius"/>
    </source>
</evidence>
<dbReference type="InterPro" id="IPR003594">
    <property type="entry name" value="HATPase_dom"/>
</dbReference>
<dbReference type="InterPro" id="IPR004358">
    <property type="entry name" value="Sig_transdc_His_kin-like_C"/>
</dbReference>
<keyword evidence="7 12" id="KW-0418">Kinase</keyword>
<keyword evidence="6 10" id="KW-0812">Transmembrane</keyword>
<dbReference type="PANTHER" id="PTHR45436">
    <property type="entry name" value="SENSOR HISTIDINE KINASE YKOH"/>
    <property type="match status" value="1"/>
</dbReference>
<dbReference type="GO" id="GO:0016301">
    <property type="term" value="F:kinase activity"/>
    <property type="evidence" value="ECO:0007669"/>
    <property type="project" value="UniProtKB-KW"/>
</dbReference>
<accession>A0ABP8GPH6</accession>
<dbReference type="Pfam" id="PF02518">
    <property type="entry name" value="HATPase_c"/>
    <property type="match status" value="1"/>
</dbReference>
<keyword evidence="8 10" id="KW-1133">Transmembrane helix</keyword>
<proteinExistence type="predicted"/>
<keyword evidence="9 10" id="KW-0472">Membrane</keyword>
<dbReference type="PROSITE" id="PS50109">
    <property type="entry name" value="HIS_KIN"/>
    <property type="match status" value="1"/>
</dbReference>
<dbReference type="RefSeq" id="WP_345247419.1">
    <property type="nucleotide sequence ID" value="NZ_BAABFO010000004.1"/>
</dbReference>
<evidence type="ECO:0000256" key="8">
    <source>
        <dbReference type="ARBA" id="ARBA00022989"/>
    </source>
</evidence>
<comment type="catalytic activity">
    <reaction evidence="1">
        <text>ATP + protein L-histidine = ADP + protein N-phospho-L-histidine.</text>
        <dbReference type="EC" id="2.7.13.3"/>
    </reaction>
</comment>
<evidence type="ECO:0000259" key="11">
    <source>
        <dbReference type="PROSITE" id="PS50109"/>
    </source>
</evidence>
<keyword evidence="5" id="KW-0808">Transferase</keyword>
<reference evidence="13" key="1">
    <citation type="journal article" date="2019" name="Int. J. Syst. Evol. Microbiol.">
        <title>The Global Catalogue of Microorganisms (GCM) 10K type strain sequencing project: providing services to taxonomists for standard genome sequencing and annotation.</title>
        <authorList>
            <consortium name="The Broad Institute Genomics Platform"/>
            <consortium name="The Broad Institute Genome Sequencing Center for Infectious Disease"/>
            <person name="Wu L."/>
            <person name="Ma J."/>
        </authorList>
    </citation>
    <scope>NUCLEOTIDE SEQUENCE [LARGE SCALE GENOMIC DNA]</scope>
    <source>
        <strain evidence="13">JCM 17666</strain>
    </source>
</reference>
<dbReference type="InterPro" id="IPR036890">
    <property type="entry name" value="HATPase_C_sf"/>
</dbReference>
<evidence type="ECO:0000313" key="12">
    <source>
        <dbReference type="EMBL" id="GAA4327671.1"/>
    </source>
</evidence>
<evidence type="ECO:0000313" key="13">
    <source>
        <dbReference type="Proteomes" id="UP001501671"/>
    </source>
</evidence>
<name>A0ABP8GPH6_9BURK</name>
<evidence type="ECO:0000256" key="6">
    <source>
        <dbReference type="ARBA" id="ARBA00022692"/>
    </source>
</evidence>
<dbReference type="PANTHER" id="PTHR45436:SF5">
    <property type="entry name" value="SENSOR HISTIDINE KINASE TRCS"/>
    <property type="match status" value="1"/>
</dbReference>
<feature type="domain" description="Histidine kinase" evidence="11">
    <location>
        <begin position="247"/>
        <end position="452"/>
    </location>
</feature>
<feature type="transmembrane region" description="Helical" evidence="10">
    <location>
        <begin position="167"/>
        <end position="191"/>
    </location>
</feature>
<dbReference type="Proteomes" id="UP001501671">
    <property type="component" value="Unassembled WGS sequence"/>
</dbReference>
<evidence type="ECO:0000256" key="4">
    <source>
        <dbReference type="ARBA" id="ARBA00022553"/>
    </source>
</evidence>
<sequence length="465" mass="49336">MSRRSLLARLGCAAALLIALALAVGGAGLTLIFDRQMERRAAAELGLYAKALAAQLRIGDGGRPELEAVPAEPRFDQPYSGLYWQIDTPAGRSLRSRSLWDYALPARPGQPGEAPVRHRLDGPEHAALLAVSRTIVTDDAPGAPTATITVALDYADLAAERRSFLELLVPALAGLGLLLALAMAGLLYLALRPFRGLRADLQAIHAGRRRTLSRDVPDEVQPVVDDLNRLIAFQDAALERACAQAGDLAHGLKTPLAVLGAMARDARRQGQPGVAGEIEGQVDLMRHHVERALARARAGMTAAVGRRATADVGRTLASILRALRTLPDAQALRWEVALPSSPLRFAGDDGDLTEILGNLLDNARKWARRHVRVSADGRDGHFTLTIEDDGPGLPDDVAVRIERGRRWDESRPGSGFGLAIARDLAEAYQGSLGFSRSPLGGLAVAVSLPAAPSGNAGRSGAPSSK</sequence>
<dbReference type="Gene3D" id="3.30.565.10">
    <property type="entry name" value="Histidine kinase-like ATPase, C-terminal domain"/>
    <property type="match status" value="1"/>
</dbReference>
<comment type="subcellular location">
    <subcellularLocation>
        <location evidence="2">Membrane</location>
    </subcellularLocation>
</comment>
<evidence type="ECO:0000256" key="1">
    <source>
        <dbReference type="ARBA" id="ARBA00000085"/>
    </source>
</evidence>
<dbReference type="PRINTS" id="PR00344">
    <property type="entry name" value="BCTRLSENSOR"/>
</dbReference>
<keyword evidence="4" id="KW-0597">Phosphoprotein</keyword>
<dbReference type="EC" id="2.7.13.3" evidence="3"/>
<dbReference type="EMBL" id="BAABFO010000004">
    <property type="protein sequence ID" value="GAA4327671.1"/>
    <property type="molecule type" value="Genomic_DNA"/>
</dbReference>
<keyword evidence="13" id="KW-1185">Reference proteome</keyword>
<dbReference type="SUPFAM" id="SSF55874">
    <property type="entry name" value="ATPase domain of HSP90 chaperone/DNA topoisomerase II/histidine kinase"/>
    <property type="match status" value="1"/>
</dbReference>
<protein>
    <recommendedName>
        <fullName evidence="3">histidine kinase</fullName>
        <ecNumber evidence="3">2.7.13.3</ecNumber>
    </recommendedName>
</protein>
<dbReference type="InterPro" id="IPR050428">
    <property type="entry name" value="TCS_sensor_his_kinase"/>
</dbReference>